<dbReference type="AlphaFoldDB" id="A0A915DL67"/>
<dbReference type="Proteomes" id="UP000887574">
    <property type="component" value="Unplaced"/>
</dbReference>
<dbReference type="WBParaSite" id="jg2115">
    <property type="protein sequence ID" value="jg2115"/>
    <property type="gene ID" value="jg2115"/>
</dbReference>
<sequence length="197" mass="21884">MSPRVAPVRSAESLDVQSFPEVSAPYLSFSGPFPSQVSAPSFNSSFPISDSSLSSRAPVQSPALFPSLSSKVPFLLPRSSRRFIYQFVPAQSLEMINMHKHALADLRSFDDLDYRNASRSDLHMLSSSDSVVVQSSQGSGKSSSSESSFQSVPVEFECSSRPMMMLPVVMKSKKYSRIQNPPQCIRHLIVCLFYRFQ</sequence>
<evidence type="ECO:0000313" key="2">
    <source>
        <dbReference type="WBParaSite" id="jg2115"/>
    </source>
</evidence>
<proteinExistence type="predicted"/>
<accession>A0A915DL67</accession>
<protein>
    <submittedName>
        <fullName evidence="2">Uncharacterized protein</fullName>
    </submittedName>
</protein>
<name>A0A915DL67_9BILA</name>
<evidence type="ECO:0000313" key="1">
    <source>
        <dbReference type="Proteomes" id="UP000887574"/>
    </source>
</evidence>
<keyword evidence="1" id="KW-1185">Reference proteome</keyword>
<organism evidence="1 2">
    <name type="scientific">Ditylenchus dipsaci</name>
    <dbReference type="NCBI Taxonomy" id="166011"/>
    <lineage>
        <taxon>Eukaryota</taxon>
        <taxon>Metazoa</taxon>
        <taxon>Ecdysozoa</taxon>
        <taxon>Nematoda</taxon>
        <taxon>Chromadorea</taxon>
        <taxon>Rhabditida</taxon>
        <taxon>Tylenchina</taxon>
        <taxon>Tylenchomorpha</taxon>
        <taxon>Sphaerularioidea</taxon>
        <taxon>Anguinidae</taxon>
        <taxon>Anguininae</taxon>
        <taxon>Ditylenchus</taxon>
    </lineage>
</organism>
<reference evidence="2" key="1">
    <citation type="submission" date="2022-11" db="UniProtKB">
        <authorList>
            <consortium name="WormBaseParasite"/>
        </authorList>
    </citation>
    <scope>IDENTIFICATION</scope>
</reference>